<dbReference type="HOGENOM" id="CLU_044224_1_0_1"/>
<dbReference type="eggNOG" id="KOG0553">
    <property type="taxonomic scope" value="Eukaryota"/>
</dbReference>
<dbReference type="RefSeq" id="XP_003677743.1">
    <property type="nucleotide sequence ID" value="XM_003677695.1"/>
</dbReference>
<dbReference type="OrthoDB" id="2335338at2759"/>
<reference key="2">
    <citation type="submission" date="2011-08" db="EMBL/GenBank/DDBJ databases">
        <title>Genome sequence of Naumovozyma castellii.</title>
        <authorList>
            <person name="Gordon J.L."/>
            <person name="Armisen D."/>
            <person name="Proux-Wera E."/>
            <person name="OhEigeartaigh S.S."/>
            <person name="Byrne K.P."/>
            <person name="Wolfe K.H."/>
        </authorList>
    </citation>
    <scope>NUCLEOTIDE SEQUENCE</scope>
    <source>
        <strain>Type strain:CBS 4309</strain>
    </source>
</reference>
<organism evidence="7 8">
    <name type="scientific">Naumovozyma castellii</name>
    <name type="common">Yeast</name>
    <name type="synonym">Saccharomyces castellii</name>
    <dbReference type="NCBI Taxonomy" id="27288"/>
    <lineage>
        <taxon>Eukaryota</taxon>
        <taxon>Fungi</taxon>
        <taxon>Dikarya</taxon>
        <taxon>Ascomycota</taxon>
        <taxon>Saccharomycotina</taxon>
        <taxon>Saccharomycetes</taxon>
        <taxon>Saccharomycetales</taxon>
        <taxon>Saccharomycetaceae</taxon>
        <taxon>Naumovozyma</taxon>
    </lineage>
</organism>
<feature type="repeat" description="TPR" evidence="4">
    <location>
        <begin position="133"/>
        <end position="166"/>
    </location>
</feature>
<proteinExistence type="inferred from homology"/>
<protein>
    <recommendedName>
        <fullName evidence="6">SGTA homodimerisation domain-containing protein</fullName>
    </recommendedName>
</protein>
<dbReference type="InParanoid" id="G0VIR7"/>
<feature type="repeat" description="TPR" evidence="4">
    <location>
        <begin position="99"/>
        <end position="132"/>
    </location>
</feature>
<reference evidence="7 8" key="1">
    <citation type="journal article" date="2011" name="Proc. Natl. Acad. Sci. U.S.A.">
        <title>Evolutionary erosion of yeast sex chromosomes by mating-type switching accidents.</title>
        <authorList>
            <person name="Gordon J.L."/>
            <person name="Armisen D."/>
            <person name="Proux-Wera E."/>
            <person name="Oheigeartaigh S.S."/>
            <person name="Byrne K.P."/>
            <person name="Wolfe K.H."/>
        </authorList>
    </citation>
    <scope>NUCLEOTIDE SEQUENCE [LARGE SCALE GENOMIC DNA]</scope>
    <source>
        <strain evidence="8">ATCC 76901 / BCRC 22586 / CBS 4309 / NBRC 1992 / NRRL Y-12630</strain>
    </source>
</reference>
<dbReference type="GO" id="GO:0016020">
    <property type="term" value="C:membrane"/>
    <property type="evidence" value="ECO:0007669"/>
    <property type="project" value="TreeGrafter"/>
</dbReference>
<dbReference type="Pfam" id="PF13181">
    <property type="entry name" value="TPR_8"/>
    <property type="match status" value="1"/>
</dbReference>
<dbReference type="EMBL" id="HE576759">
    <property type="protein sequence ID" value="CCC71393.1"/>
    <property type="molecule type" value="Genomic_DNA"/>
</dbReference>
<dbReference type="Proteomes" id="UP000001640">
    <property type="component" value="Chromosome 8"/>
</dbReference>
<dbReference type="GO" id="GO:0060090">
    <property type="term" value="F:molecular adaptor activity"/>
    <property type="evidence" value="ECO:0007669"/>
    <property type="project" value="TreeGrafter"/>
</dbReference>
<feature type="domain" description="SGTA homodimerisation" evidence="6">
    <location>
        <begin position="4"/>
        <end position="69"/>
    </location>
</feature>
<feature type="region of interest" description="Disordered" evidence="5">
    <location>
        <begin position="216"/>
        <end position="257"/>
    </location>
</feature>
<dbReference type="SMART" id="SM00028">
    <property type="entry name" value="TPR"/>
    <property type="match status" value="3"/>
</dbReference>
<accession>G0VIR7</accession>
<dbReference type="PANTHER" id="PTHR45831">
    <property type="entry name" value="LD24721P"/>
    <property type="match status" value="1"/>
</dbReference>
<keyword evidence="8" id="KW-1185">Reference proteome</keyword>
<keyword evidence="3 4" id="KW-0802">TPR repeat</keyword>
<dbReference type="OMA" id="DMARNMM"/>
<evidence type="ECO:0000256" key="3">
    <source>
        <dbReference type="ARBA" id="ARBA00022803"/>
    </source>
</evidence>
<dbReference type="PANTHER" id="PTHR45831:SF2">
    <property type="entry name" value="LD24721P"/>
    <property type="match status" value="1"/>
</dbReference>
<dbReference type="KEGG" id="ncs:NCAS_0H00830"/>
<dbReference type="STRING" id="1064592.G0VIR7"/>
<keyword evidence="2" id="KW-0677">Repeat</keyword>
<dbReference type="FunCoup" id="G0VIR7">
    <property type="interactions" value="655"/>
</dbReference>
<comment type="similarity">
    <text evidence="1">Belongs to the SGT family.</text>
</comment>
<dbReference type="GO" id="GO:0072380">
    <property type="term" value="C:TRC complex"/>
    <property type="evidence" value="ECO:0007669"/>
    <property type="project" value="TreeGrafter"/>
</dbReference>
<dbReference type="Pfam" id="PF00515">
    <property type="entry name" value="TPR_1"/>
    <property type="match status" value="1"/>
</dbReference>
<dbReference type="PROSITE" id="PS50005">
    <property type="entry name" value="TPR"/>
    <property type="match status" value="3"/>
</dbReference>
<dbReference type="InterPro" id="IPR032374">
    <property type="entry name" value="SGTA_dimer"/>
</dbReference>
<dbReference type="Gene3D" id="1.20.5.420">
    <property type="entry name" value="Immunoglobulin FC, subunit C"/>
    <property type="match status" value="1"/>
</dbReference>
<name>G0VIR7_NAUCA</name>
<evidence type="ECO:0000256" key="5">
    <source>
        <dbReference type="SAM" id="MobiDB-lite"/>
    </source>
</evidence>
<dbReference type="FunFam" id="1.25.40.10:FF:000207">
    <property type="entry name" value="Small glutamine-rich tetratricopeptide repeat-containing protein"/>
    <property type="match status" value="1"/>
</dbReference>
<feature type="compositionally biased region" description="Polar residues" evidence="5">
    <location>
        <begin position="217"/>
        <end position="241"/>
    </location>
</feature>
<dbReference type="GO" id="GO:0006620">
    <property type="term" value="P:post-translational protein targeting to endoplasmic reticulum membrane"/>
    <property type="evidence" value="ECO:0007669"/>
    <property type="project" value="TreeGrafter"/>
</dbReference>
<evidence type="ECO:0000313" key="8">
    <source>
        <dbReference type="Proteomes" id="UP000001640"/>
    </source>
</evidence>
<dbReference type="InterPro" id="IPR019734">
    <property type="entry name" value="TPR_rpt"/>
</dbReference>
<gene>
    <name evidence="7" type="primary">NCAS0H00830</name>
    <name evidence="7" type="ordered locus">NCAS_0H00830</name>
</gene>
<dbReference type="SUPFAM" id="SSF48452">
    <property type="entry name" value="TPR-like"/>
    <property type="match status" value="1"/>
</dbReference>
<feature type="repeat" description="TPR" evidence="4">
    <location>
        <begin position="167"/>
        <end position="200"/>
    </location>
</feature>
<dbReference type="AlphaFoldDB" id="G0VIR7"/>
<dbReference type="Gene3D" id="1.25.40.10">
    <property type="entry name" value="Tetratricopeptide repeat domain"/>
    <property type="match status" value="1"/>
</dbReference>
<dbReference type="Pfam" id="PF16546">
    <property type="entry name" value="SGTA_dimer"/>
    <property type="match status" value="1"/>
</dbReference>
<evidence type="ECO:0000256" key="4">
    <source>
        <dbReference type="PROSITE-ProRule" id="PRU00339"/>
    </source>
</evidence>
<evidence type="ECO:0000313" key="7">
    <source>
        <dbReference type="EMBL" id="CCC71393.1"/>
    </source>
</evidence>
<evidence type="ECO:0000259" key="6">
    <source>
        <dbReference type="Pfam" id="PF16546"/>
    </source>
</evidence>
<sequence length="338" mass="36837">MSLSNKEVGSLIVDFLSTVIKNKEISEDSADSLNVAIDCITESFEFERDTVAQTLQDKFSGKTLKEILSSASATSTGSEKEESVKVNIPVEDAEIKATAESFKLEGNKAMAAKDYRLAIEKYSEAIKTLPTNVIYYANRAAAYSSVKEYDNAIKDAEKAIEIDPAYSKGYSRLAFAKYALNKPEEALEYYKKVLDMEGDKATPAMKRDFEMAKNRVESSMNLEKSSTTTPEPSRSAGQQPANPFAGSGMPDMSSLFGNGGGMGGLSSFLNNPQVMQAAQQMMSDPNSMQKMQEMMQNPNLREMAQNLASGDANLDDLMNNPSVKDMANNLFGPNGAPK</sequence>
<evidence type="ECO:0000256" key="2">
    <source>
        <dbReference type="ARBA" id="ARBA00022737"/>
    </source>
</evidence>
<dbReference type="InterPro" id="IPR047150">
    <property type="entry name" value="SGT"/>
</dbReference>
<feature type="region of interest" description="Disordered" evidence="5">
    <location>
        <begin position="311"/>
        <end position="338"/>
    </location>
</feature>
<dbReference type="GeneID" id="96905073"/>
<evidence type="ECO:0000256" key="1">
    <source>
        <dbReference type="ARBA" id="ARBA00008175"/>
    </source>
</evidence>
<dbReference type="InterPro" id="IPR011990">
    <property type="entry name" value="TPR-like_helical_dom_sf"/>
</dbReference>